<dbReference type="EMBL" id="BEGY01000026">
    <property type="protein sequence ID" value="GAX77608.1"/>
    <property type="molecule type" value="Genomic_DNA"/>
</dbReference>
<organism evidence="1 2">
    <name type="scientific">Chlamydomonas eustigma</name>
    <dbReference type="NCBI Taxonomy" id="1157962"/>
    <lineage>
        <taxon>Eukaryota</taxon>
        <taxon>Viridiplantae</taxon>
        <taxon>Chlorophyta</taxon>
        <taxon>core chlorophytes</taxon>
        <taxon>Chlorophyceae</taxon>
        <taxon>CS clade</taxon>
        <taxon>Chlamydomonadales</taxon>
        <taxon>Chlamydomonadaceae</taxon>
        <taxon>Chlamydomonas</taxon>
    </lineage>
</organism>
<comment type="caution">
    <text evidence="1">The sequence shown here is derived from an EMBL/GenBank/DDBJ whole genome shotgun (WGS) entry which is preliminary data.</text>
</comment>
<proteinExistence type="predicted"/>
<dbReference type="OrthoDB" id="534849at2759"/>
<name>A0A250X3F6_9CHLO</name>
<reference evidence="1 2" key="1">
    <citation type="submission" date="2017-08" db="EMBL/GenBank/DDBJ databases">
        <title>Acidophilic green algal genome provides insights into adaptation to an acidic environment.</title>
        <authorList>
            <person name="Hirooka S."/>
            <person name="Hirose Y."/>
            <person name="Kanesaki Y."/>
            <person name="Higuchi S."/>
            <person name="Fujiwara T."/>
            <person name="Onuma R."/>
            <person name="Era A."/>
            <person name="Ohbayashi R."/>
            <person name="Uzuka A."/>
            <person name="Nozaki H."/>
            <person name="Yoshikawa H."/>
            <person name="Miyagishima S.Y."/>
        </authorList>
    </citation>
    <scope>NUCLEOTIDE SEQUENCE [LARGE SCALE GENOMIC DNA]</scope>
    <source>
        <strain evidence="1 2">NIES-2499</strain>
    </source>
</reference>
<evidence type="ECO:0000313" key="2">
    <source>
        <dbReference type="Proteomes" id="UP000232323"/>
    </source>
</evidence>
<dbReference type="Proteomes" id="UP000232323">
    <property type="component" value="Unassembled WGS sequence"/>
</dbReference>
<keyword evidence="2" id="KW-1185">Reference proteome</keyword>
<sequence>MTRLGEVKHQPFDIRCRCKVCIGKVNVVVKQPIKTISRVLDVKLAEQASKHVPSVNTGPSVDNVHRQYHGPVFLKPTQCTFLHTRKLQHTHRTTFLQSSVPNRDTNFGSLFTELDARLHNMHRTLTAVQERSTAVVSQQQRHLQLPATDDSGVLRDAQGLLPVRTSAEHYKGALQVAYNAGLIKSMSALPILHAVSASTPSVGEVVEPQGRQQSVETDPTADTVALRRAVNQSMEHQLGFFTSCMARWCLKKCECRCLPCDCICQQTHAALAGAAWS</sequence>
<evidence type="ECO:0000313" key="1">
    <source>
        <dbReference type="EMBL" id="GAX77608.1"/>
    </source>
</evidence>
<gene>
    <name evidence="1" type="ORF">CEUSTIGMA_g5052.t1</name>
</gene>
<dbReference type="AlphaFoldDB" id="A0A250X3F6"/>
<accession>A0A250X3F6</accession>
<protein>
    <submittedName>
        <fullName evidence="1">Uncharacterized protein</fullName>
    </submittedName>
</protein>